<evidence type="ECO:0000256" key="5">
    <source>
        <dbReference type="PROSITE-ProRule" id="PRU00076"/>
    </source>
</evidence>
<evidence type="ECO:0000313" key="8">
    <source>
        <dbReference type="Proteomes" id="UP000008144"/>
    </source>
</evidence>
<protein>
    <recommendedName>
        <fullName evidence="6">EGF-like domain-containing protein</fullName>
    </recommendedName>
</protein>
<dbReference type="GO" id="GO:0005509">
    <property type="term" value="F:calcium ion binding"/>
    <property type="evidence" value="ECO:0007669"/>
    <property type="project" value="InterPro"/>
</dbReference>
<dbReference type="InterPro" id="IPR018097">
    <property type="entry name" value="EGF_Ca-bd_CS"/>
</dbReference>
<proteinExistence type="predicted"/>
<dbReference type="PROSITE" id="PS50026">
    <property type="entry name" value="EGF_3"/>
    <property type="match status" value="1"/>
</dbReference>
<evidence type="ECO:0000256" key="2">
    <source>
        <dbReference type="ARBA" id="ARBA00022729"/>
    </source>
</evidence>
<keyword evidence="4 5" id="KW-1015">Disulfide bond</keyword>
<dbReference type="Pfam" id="PF07645">
    <property type="entry name" value="EGF_CA"/>
    <property type="match status" value="1"/>
</dbReference>
<dbReference type="PANTHER" id="PTHR12916:SF4">
    <property type="entry name" value="UNINFLATABLE, ISOFORM C"/>
    <property type="match status" value="1"/>
</dbReference>
<keyword evidence="2" id="KW-0732">Signal</keyword>
<reference evidence="7" key="3">
    <citation type="submission" date="2025-08" db="UniProtKB">
        <authorList>
            <consortium name="Ensembl"/>
        </authorList>
    </citation>
    <scope>IDENTIFICATION</scope>
</reference>
<dbReference type="InterPro" id="IPR001881">
    <property type="entry name" value="EGF-like_Ca-bd_dom"/>
</dbReference>
<sequence>MRARSAKPKVLFLNYQFPNLLVSISYLYKRRDFSKKDIIIIQGNGATDGGITIVQGRNKLYKSNGDSFDVNFSKMFITLKQSTSKTQPGALFSITYCADFDKCHEQENYCKNSGTCIRDGFNKYQCSCNAGYSGRHCESDIDECASGLHSCPEDSKCKNSDGGFYCTDKRGAIVHRSSFGKTSNKSVVELCGSNPSSGLRKCEASRC</sequence>
<feature type="domain" description="EGF-like" evidence="6">
    <location>
        <begin position="99"/>
        <end position="138"/>
    </location>
</feature>
<dbReference type="GeneTree" id="ENSGT00660000096959"/>
<dbReference type="CDD" id="cd00054">
    <property type="entry name" value="EGF_CA"/>
    <property type="match status" value="2"/>
</dbReference>
<dbReference type="HOGENOM" id="CLU_1328972_0_0_1"/>
<evidence type="ECO:0000313" key="7">
    <source>
        <dbReference type="Ensembl" id="ENSCINP00000034753.1"/>
    </source>
</evidence>
<evidence type="ECO:0000256" key="1">
    <source>
        <dbReference type="ARBA" id="ARBA00022536"/>
    </source>
</evidence>
<comment type="caution">
    <text evidence="5">Lacks conserved residue(s) required for the propagation of feature annotation.</text>
</comment>
<keyword evidence="8" id="KW-1185">Reference proteome</keyword>
<dbReference type="InterPro" id="IPR049883">
    <property type="entry name" value="NOTCH1_EGF-like"/>
</dbReference>
<accession>H2XYL9</accession>
<keyword evidence="1 5" id="KW-0245">EGF-like domain</keyword>
<dbReference type="PROSITE" id="PS01187">
    <property type="entry name" value="EGF_CA"/>
    <property type="match status" value="1"/>
</dbReference>
<dbReference type="Gene3D" id="2.10.25.10">
    <property type="entry name" value="Laminin"/>
    <property type="match status" value="2"/>
</dbReference>
<dbReference type="PROSITE" id="PS01186">
    <property type="entry name" value="EGF_2"/>
    <property type="match status" value="1"/>
</dbReference>
<dbReference type="InterPro" id="IPR000742">
    <property type="entry name" value="EGF"/>
</dbReference>
<dbReference type="Proteomes" id="UP000008144">
    <property type="component" value="Chromosome 9"/>
</dbReference>
<name>H2XYL9_CIOIN</name>
<dbReference type="PROSITE" id="PS00022">
    <property type="entry name" value="EGF_1"/>
    <property type="match status" value="1"/>
</dbReference>
<dbReference type="SMART" id="SM00179">
    <property type="entry name" value="EGF_CA"/>
    <property type="match status" value="2"/>
</dbReference>
<evidence type="ECO:0000259" key="6">
    <source>
        <dbReference type="PROSITE" id="PS50026"/>
    </source>
</evidence>
<keyword evidence="3" id="KW-0677">Repeat</keyword>
<reference evidence="7" key="2">
    <citation type="journal article" date="2008" name="Genome Biol.">
        <title>Improved genome assembly and evidence-based global gene model set for the chordate Ciona intestinalis: new insight into intron and operon populations.</title>
        <authorList>
            <person name="Satou Y."/>
            <person name="Mineta K."/>
            <person name="Ogasawara M."/>
            <person name="Sasakura Y."/>
            <person name="Shoguchi E."/>
            <person name="Ueno K."/>
            <person name="Yamada L."/>
            <person name="Matsumoto J."/>
            <person name="Wasserscheid J."/>
            <person name="Dewar K."/>
            <person name="Wiley G.B."/>
            <person name="Macmil S.L."/>
            <person name="Roe B.A."/>
            <person name="Zeller R.W."/>
            <person name="Hastings K.E."/>
            <person name="Lemaire P."/>
            <person name="Lindquist E."/>
            <person name="Endo T."/>
            <person name="Hotta K."/>
            <person name="Inaba K."/>
        </authorList>
    </citation>
    <scope>NUCLEOTIDE SEQUENCE [LARGE SCALE GENOMIC DNA]</scope>
    <source>
        <strain evidence="7">wild type</strain>
    </source>
</reference>
<evidence type="ECO:0000256" key="3">
    <source>
        <dbReference type="ARBA" id="ARBA00022737"/>
    </source>
</evidence>
<dbReference type="AlphaFoldDB" id="H2XYL9"/>
<dbReference type="SUPFAM" id="SSF57196">
    <property type="entry name" value="EGF/Laminin"/>
    <property type="match status" value="1"/>
</dbReference>
<reference evidence="8" key="1">
    <citation type="journal article" date="2002" name="Science">
        <title>The draft genome of Ciona intestinalis: insights into chordate and vertebrate origins.</title>
        <authorList>
            <person name="Dehal P."/>
            <person name="Satou Y."/>
            <person name="Campbell R.K."/>
            <person name="Chapman J."/>
            <person name="Degnan B."/>
            <person name="De Tomaso A."/>
            <person name="Davidson B."/>
            <person name="Di Gregorio A."/>
            <person name="Gelpke M."/>
            <person name="Goodstein D.M."/>
            <person name="Harafuji N."/>
            <person name="Hastings K.E."/>
            <person name="Ho I."/>
            <person name="Hotta K."/>
            <person name="Huang W."/>
            <person name="Kawashima T."/>
            <person name="Lemaire P."/>
            <person name="Martinez D."/>
            <person name="Meinertzhagen I.A."/>
            <person name="Necula S."/>
            <person name="Nonaka M."/>
            <person name="Putnam N."/>
            <person name="Rash S."/>
            <person name="Saiga H."/>
            <person name="Satake M."/>
            <person name="Terry A."/>
            <person name="Yamada L."/>
            <person name="Wang H.G."/>
            <person name="Awazu S."/>
            <person name="Azumi K."/>
            <person name="Boore J."/>
            <person name="Branno M."/>
            <person name="Chin-Bow S."/>
            <person name="DeSantis R."/>
            <person name="Doyle S."/>
            <person name="Francino P."/>
            <person name="Keys D.N."/>
            <person name="Haga S."/>
            <person name="Hayashi H."/>
            <person name="Hino K."/>
            <person name="Imai K.S."/>
            <person name="Inaba K."/>
            <person name="Kano S."/>
            <person name="Kobayashi K."/>
            <person name="Kobayashi M."/>
            <person name="Lee B.I."/>
            <person name="Makabe K.W."/>
            <person name="Manohar C."/>
            <person name="Matassi G."/>
            <person name="Medina M."/>
            <person name="Mochizuki Y."/>
            <person name="Mount S."/>
            <person name="Morishita T."/>
            <person name="Miura S."/>
            <person name="Nakayama A."/>
            <person name="Nishizaka S."/>
            <person name="Nomoto H."/>
            <person name="Ohta F."/>
            <person name="Oishi K."/>
            <person name="Rigoutsos I."/>
            <person name="Sano M."/>
            <person name="Sasaki A."/>
            <person name="Sasakura Y."/>
            <person name="Shoguchi E."/>
            <person name="Shin-i T."/>
            <person name="Spagnuolo A."/>
            <person name="Stainier D."/>
            <person name="Suzuki M.M."/>
            <person name="Tassy O."/>
            <person name="Takatori N."/>
            <person name="Tokuoka M."/>
            <person name="Yagi K."/>
            <person name="Yoshizaki F."/>
            <person name="Wada S."/>
            <person name="Zhang C."/>
            <person name="Hyatt P.D."/>
            <person name="Larimer F."/>
            <person name="Detter C."/>
            <person name="Doggett N."/>
            <person name="Glavina T."/>
            <person name="Hawkins T."/>
            <person name="Richardson P."/>
            <person name="Lucas S."/>
            <person name="Kohara Y."/>
            <person name="Levine M."/>
            <person name="Satoh N."/>
            <person name="Rokhsar D.S."/>
        </authorList>
    </citation>
    <scope>NUCLEOTIDE SEQUENCE [LARGE SCALE GENOMIC DNA]</scope>
</reference>
<dbReference type="STRING" id="7719.ENSCINP00000034753"/>
<organism evidence="7 8">
    <name type="scientific">Ciona intestinalis</name>
    <name type="common">Transparent sea squirt</name>
    <name type="synonym">Ascidia intestinalis</name>
    <dbReference type="NCBI Taxonomy" id="7719"/>
    <lineage>
        <taxon>Eukaryota</taxon>
        <taxon>Metazoa</taxon>
        <taxon>Chordata</taxon>
        <taxon>Tunicata</taxon>
        <taxon>Ascidiacea</taxon>
        <taxon>Phlebobranchia</taxon>
        <taxon>Cionidae</taxon>
        <taxon>Ciona</taxon>
    </lineage>
</organism>
<dbReference type="Ensembl" id="ENSCINT00000037083.1">
    <property type="protein sequence ID" value="ENSCINP00000034753.1"/>
    <property type="gene ID" value="ENSCING00000022919.1"/>
</dbReference>
<dbReference type="InParanoid" id="H2XYL9"/>
<evidence type="ECO:0000256" key="4">
    <source>
        <dbReference type="ARBA" id="ARBA00023157"/>
    </source>
</evidence>
<dbReference type="PANTHER" id="PTHR12916">
    <property type="entry name" value="CYTOCHROME C OXIDASE POLYPEPTIDE VIC-2"/>
    <property type="match status" value="1"/>
</dbReference>
<feature type="disulfide bond" evidence="5">
    <location>
        <begin position="128"/>
        <end position="137"/>
    </location>
</feature>
<reference evidence="7" key="4">
    <citation type="submission" date="2025-09" db="UniProtKB">
        <authorList>
            <consortium name="Ensembl"/>
        </authorList>
    </citation>
    <scope>IDENTIFICATION</scope>
</reference>
<dbReference type="EMBL" id="EAAA01002886">
    <property type="status" value="NOT_ANNOTATED_CDS"/>
    <property type="molecule type" value="Genomic_DNA"/>
</dbReference>
<dbReference type="Pfam" id="PF00008">
    <property type="entry name" value="EGF"/>
    <property type="match status" value="1"/>
</dbReference>
<dbReference type="SMART" id="SM00181">
    <property type="entry name" value="EGF"/>
    <property type="match status" value="1"/>
</dbReference>